<evidence type="ECO:0000256" key="1">
    <source>
        <dbReference type="SAM" id="Phobius"/>
    </source>
</evidence>
<gene>
    <name evidence="2" type="ORF">DPRO_3336</name>
</gene>
<keyword evidence="1" id="KW-1133">Transmembrane helix</keyword>
<dbReference type="AlphaFoldDB" id="A0A2C8FC92"/>
<feature type="transmembrane region" description="Helical" evidence="1">
    <location>
        <begin position="42"/>
        <end position="65"/>
    </location>
</feature>
<evidence type="ECO:0000313" key="3">
    <source>
        <dbReference type="Proteomes" id="UP000219215"/>
    </source>
</evidence>
<keyword evidence="1" id="KW-0812">Transmembrane</keyword>
<accession>A0A2C8FC92</accession>
<dbReference type="Proteomes" id="UP000219215">
    <property type="component" value="Chromosome DPRO"/>
</dbReference>
<dbReference type="RefSeq" id="WP_097013002.1">
    <property type="nucleotide sequence ID" value="NZ_LT907975.1"/>
</dbReference>
<keyword evidence="3" id="KW-1185">Reference proteome</keyword>
<evidence type="ECO:0000313" key="2">
    <source>
        <dbReference type="EMBL" id="SOB60248.1"/>
    </source>
</evidence>
<name>A0A2C8FC92_9BACT</name>
<reference evidence="3" key="1">
    <citation type="submission" date="2017-09" db="EMBL/GenBank/DDBJ databases">
        <authorList>
            <person name="Regsiter A."/>
            <person name="William W."/>
        </authorList>
    </citation>
    <scope>NUCLEOTIDE SEQUENCE [LARGE SCALE GENOMIC DNA]</scope>
    <source>
        <strain evidence="3">500-1</strain>
    </source>
</reference>
<keyword evidence="1" id="KW-0472">Membrane</keyword>
<proteinExistence type="predicted"/>
<dbReference type="EMBL" id="LT907975">
    <property type="protein sequence ID" value="SOB60248.1"/>
    <property type="molecule type" value="Genomic_DNA"/>
</dbReference>
<dbReference type="KEGG" id="pprf:DPRO_3336"/>
<organism evidence="2 3">
    <name type="scientific">Pseudodesulfovibrio profundus</name>
    <dbReference type="NCBI Taxonomy" id="57320"/>
    <lineage>
        <taxon>Bacteria</taxon>
        <taxon>Pseudomonadati</taxon>
        <taxon>Thermodesulfobacteriota</taxon>
        <taxon>Desulfovibrionia</taxon>
        <taxon>Desulfovibrionales</taxon>
        <taxon>Desulfovibrionaceae</taxon>
    </lineage>
</organism>
<sequence>MQTWTPTLIGTKRHRKAVTPRELVSQIFSPEDSTGSGEQMRLGLMVSSIKVALCVAAAFACYATIAQLQ</sequence>
<protein>
    <submittedName>
        <fullName evidence="2">Uncharacterized protein</fullName>
    </submittedName>
</protein>